<comment type="caution">
    <text evidence="4">The sequence shown here is derived from an EMBL/GenBank/DDBJ whole genome shotgun (WGS) entry which is preliminary data.</text>
</comment>
<accession>A0A0P7E6U5</accession>
<feature type="domain" description="FecR N-terminal" evidence="3">
    <location>
        <begin position="13"/>
        <end position="55"/>
    </location>
</feature>
<dbReference type="Proteomes" id="UP000050378">
    <property type="component" value="Unassembled WGS sequence"/>
</dbReference>
<keyword evidence="1" id="KW-0472">Membrane</keyword>
<dbReference type="PANTHER" id="PTHR30273:SF2">
    <property type="entry name" value="PROTEIN FECR"/>
    <property type="match status" value="1"/>
</dbReference>
<dbReference type="AlphaFoldDB" id="A0A0P7E6U5"/>
<dbReference type="GO" id="GO:0016989">
    <property type="term" value="F:sigma factor antagonist activity"/>
    <property type="evidence" value="ECO:0007669"/>
    <property type="project" value="TreeGrafter"/>
</dbReference>
<dbReference type="EMBL" id="LJTC01000008">
    <property type="protein sequence ID" value="KPM83100.1"/>
    <property type="molecule type" value="Genomic_DNA"/>
</dbReference>
<evidence type="ECO:0008006" key="6">
    <source>
        <dbReference type="Google" id="ProtNLM"/>
    </source>
</evidence>
<evidence type="ECO:0000259" key="3">
    <source>
        <dbReference type="Pfam" id="PF16220"/>
    </source>
</evidence>
<gene>
    <name evidence="4" type="ORF">AOG27_13635</name>
</gene>
<dbReference type="PANTHER" id="PTHR30273">
    <property type="entry name" value="PERIPLASMIC SIGNAL SENSOR AND SIGMA FACTOR ACTIVATOR FECR-RELATED"/>
    <property type="match status" value="1"/>
</dbReference>
<reference evidence="4 5" key="1">
    <citation type="submission" date="2015-09" db="EMBL/GenBank/DDBJ databases">
        <title>Draft Genome Sequence of Pseudoalteromonas lipolytica UCD-48B.</title>
        <authorList>
            <person name="Krusor M."/>
            <person name="Coil D.A."/>
            <person name="Lang J.M."/>
            <person name="Eisen J.A."/>
            <person name="Alexiev A."/>
        </authorList>
    </citation>
    <scope>NUCLEOTIDE SEQUENCE [LARGE SCALE GENOMIC DNA]</scope>
    <source>
        <strain evidence="4 5">UCD-48B</strain>
    </source>
</reference>
<dbReference type="InterPro" id="IPR012373">
    <property type="entry name" value="Ferrdict_sens_TM"/>
</dbReference>
<evidence type="ECO:0000259" key="2">
    <source>
        <dbReference type="Pfam" id="PF04773"/>
    </source>
</evidence>
<dbReference type="STRING" id="570156.AOG27_13635"/>
<evidence type="ECO:0000313" key="5">
    <source>
        <dbReference type="Proteomes" id="UP000050378"/>
    </source>
</evidence>
<dbReference type="Gene3D" id="2.60.120.1440">
    <property type="match status" value="1"/>
</dbReference>
<feature type="transmembrane region" description="Helical" evidence="1">
    <location>
        <begin position="90"/>
        <end position="108"/>
    </location>
</feature>
<dbReference type="InterPro" id="IPR032623">
    <property type="entry name" value="FecR_N"/>
</dbReference>
<organism evidence="4 5">
    <name type="scientific">Pseudoalteromonas lipolytica</name>
    <dbReference type="NCBI Taxonomy" id="570156"/>
    <lineage>
        <taxon>Bacteria</taxon>
        <taxon>Pseudomonadati</taxon>
        <taxon>Pseudomonadota</taxon>
        <taxon>Gammaproteobacteria</taxon>
        <taxon>Alteromonadales</taxon>
        <taxon>Pseudoalteromonadaceae</taxon>
        <taxon>Pseudoalteromonas</taxon>
    </lineage>
</organism>
<keyword evidence="1" id="KW-0812">Transmembrane</keyword>
<sequence>MSVQYPDYKSKLEQAANWCVLLNSDNFTDADIQAHSQWLKADPENQKAYSELQALWREFDSTDNCHFDSKILNRVLDKDKPKSNHFAKSVVLSALFVGFGLIASHVGLTGISSDYYTLKGEQKTVELKDGSILTLNAQTQVDIEFSSKQRLIKLNQGEIHLVAKTNSSWPLVVETDKATATALGTQFTVKRHEQDTFVVVSESKVELCYLPAQKCVVGKEGQAMSVANSHLIGPTAANPDIELAWLNNRLVANNMSLARLLSLLEPHYQGVFIYNQSALEHIRVSGVYPTDNIAMALQMIASEPAVTHTSVAKYFEYISLK</sequence>
<proteinExistence type="predicted"/>
<dbReference type="PATRIC" id="fig|570156.3.peg.3832"/>
<dbReference type="OrthoDB" id="1099576at2"/>
<evidence type="ECO:0000256" key="1">
    <source>
        <dbReference type="SAM" id="Phobius"/>
    </source>
</evidence>
<protein>
    <recommendedName>
        <fullName evidence="6">FecR family protein</fullName>
    </recommendedName>
</protein>
<feature type="domain" description="FecR protein" evidence="2">
    <location>
        <begin position="114"/>
        <end position="206"/>
    </location>
</feature>
<evidence type="ECO:0000313" key="4">
    <source>
        <dbReference type="EMBL" id="KPM83100.1"/>
    </source>
</evidence>
<dbReference type="Pfam" id="PF16220">
    <property type="entry name" value="DUF4880"/>
    <property type="match status" value="1"/>
</dbReference>
<dbReference type="InterPro" id="IPR006860">
    <property type="entry name" value="FecR"/>
</dbReference>
<dbReference type="Pfam" id="PF04773">
    <property type="entry name" value="FecR"/>
    <property type="match status" value="1"/>
</dbReference>
<dbReference type="RefSeq" id="WP_054553558.1">
    <property type="nucleotide sequence ID" value="NZ_LJTC01000008.1"/>
</dbReference>
<dbReference type="PIRSF" id="PIRSF018266">
    <property type="entry name" value="FecR"/>
    <property type="match status" value="1"/>
</dbReference>
<keyword evidence="1" id="KW-1133">Transmembrane helix</keyword>
<name>A0A0P7E6U5_9GAMM</name>